<gene>
    <name evidence="1" type="ORF">Goarm_017685</name>
</gene>
<organism evidence="1 2">
    <name type="scientific">Gossypium armourianum</name>
    <dbReference type="NCBI Taxonomy" id="34283"/>
    <lineage>
        <taxon>Eukaryota</taxon>
        <taxon>Viridiplantae</taxon>
        <taxon>Streptophyta</taxon>
        <taxon>Embryophyta</taxon>
        <taxon>Tracheophyta</taxon>
        <taxon>Spermatophyta</taxon>
        <taxon>Magnoliopsida</taxon>
        <taxon>eudicotyledons</taxon>
        <taxon>Gunneridae</taxon>
        <taxon>Pentapetalae</taxon>
        <taxon>rosids</taxon>
        <taxon>malvids</taxon>
        <taxon>Malvales</taxon>
        <taxon>Malvaceae</taxon>
        <taxon>Malvoideae</taxon>
        <taxon>Gossypium</taxon>
    </lineage>
</organism>
<dbReference type="EMBL" id="JABFAE010000007">
    <property type="protein sequence ID" value="MBA0833365.1"/>
    <property type="molecule type" value="Genomic_DNA"/>
</dbReference>
<proteinExistence type="predicted"/>
<evidence type="ECO:0000313" key="1">
    <source>
        <dbReference type="EMBL" id="MBA0833365.1"/>
    </source>
</evidence>
<evidence type="ECO:0000313" key="2">
    <source>
        <dbReference type="Proteomes" id="UP000593575"/>
    </source>
</evidence>
<name>A0A7J9JIP4_9ROSI</name>
<reference evidence="1 2" key="1">
    <citation type="journal article" date="2019" name="Genome Biol. Evol.">
        <title>Insights into the evolution of the New World diploid cottons (Gossypium, subgenus Houzingenia) based on genome sequencing.</title>
        <authorList>
            <person name="Grover C.E."/>
            <person name="Arick M.A. 2nd"/>
            <person name="Thrash A."/>
            <person name="Conover J.L."/>
            <person name="Sanders W.S."/>
            <person name="Peterson D.G."/>
            <person name="Frelichowski J.E."/>
            <person name="Scheffler J.A."/>
            <person name="Scheffler B.E."/>
            <person name="Wendel J.F."/>
        </authorList>
    </citation>
    <scope>NUCLEOTIDE SEQUENCE [LARGE SCALE GENOMIC DNA]</scope>
    <source>
        <strain evidence="1">6</strain>
        <tissue evidence="1">Leaf</tissue>
    </source>
</reference>
<keyword evidence="2" id="KW-1185">Reference proteome</keyword>
<dbReference type="Proteomes" id="UP000593575">
    <property type="component" value="Unassembled WGS sequence"/>
</dbReference>
<comment type="caution">
    <text evidence="1">The sequence shown here is derived from an EMBL/GenBank/DDBJ whole genome shotgun (WGS) entry which is preliminary data.</text>
</comment>
<sequence>MSFVKSLSSDDVPHLVDNFLNDNMPPEINSLLEEEQIPSGNYLTPSASNSDPNMVHDSMMNTANMPLTQHGVTPSTNSMNFQEGGFSIGNLQSPMMVCILFSIDNRSILKYSNEEIGDLRQHGGFTYSGVTNFQDVVVKVLQI</sequence>
<accession>A0A7J9JIP4</accession>
<dbReference type="AlphaFoldDB" id="A0A7J9JIP4"/>
<protein>
    <submittedName>
        <fullName evidence="1">Uncharacterized protein</fullName>
    </submittedName>
</protein>